<dbReference type="PANTHER" id="PTHR10775:SF179">
    <property type="entry name" value="TRANSPOSON, EN_SPM-LIKE, TRANSPOSASE-ASSOCIATED DOMAIN PROTEIN"/>
    <property type="match status" value="1"/>
</dbReference>
<dbReference type="AlphaFoldDB" id="A0A151TRT9"/>
<evidence type="ECO:0000313" key="1">
    <source>
        <dbReference type="EMBL" id="KYP69750.1"/>
    </source>
</evidence>
<dbReference type="Proteomes" id="UP000075243">
    <property type="component" value="Chromosome 3"/>
</dbReference>
<dbReference type="Gramene" id="C.cajan_08698.t">
    <property type="protein sequence ID" value="C.cajan_08698.t"/>
    <property type="gene ID" value="C.cajan_08698"/>
</dbReference>
<dbReference type="Pfam" id="PF02992">
    <property type="entry name" value="Transposase_21"/>
    <property type="match status" value="1"/>
</dbReference>
<dbReference type="EMBL" id="CM003605">
    <property type="protein sequence ID" value="KYP69750.1"/>
    <property type="molecule type" value="Genomic_DNA"/>
</dbReference>
<proteinExistence type="predicted"/>
<keyword evidence="2" id="KW-1185">Reference proteome</keyword>
<accession>A0A151TRT9</accession>
<protein>
    <submittedName>
        <fullName evidence="1">Uncharacterized protein</fullName>
    </submittedName>
</protein>
<evidence type="ECO:0000313" key="2">
    <source>
        <dbReference type="Proteomes" id="UP000075243"/>
    </source>
</evidence>
<gene>
    <name evidence="1" type="ORF">KK1_008951</name>
</gene>
<dbReference type="PANTHER" id="PTHR10775">
    <property type="entry name" value="OS08G0208400 PROTEIN"/>
    <property type="match status" value="1"/>
</dbReference>
<name>A0A151TRT9_CAJCA</name>
<sequence>MGLQYKKIHACPNDYILYRKEFEALHKCPRCGLSRYKVKDGGCSSDEDVDMDNINFDGMLCHPVDSLQWKKIDSLFPNFGSEARNLRLKLALDGMNPFGNLSTNHNSWSVLLSIYNLPPWLCMKRKYVILCMMIAGKGHHACSISEQQTSYLQLKHGKKIVYTRHQKFLRPNHPYRRLKKVFNGCQEHEFAPTLLTSEKVNDQVKDINIIFGKIQKKSTEKKLWKKRSIFFDLPYWCHLDVRHYTNVMHVEKNVCDSVIGILLNIN</sequence>
<dbReference type="InterPro" id="IPR004242">
    <property type="entry name" value="Transposase_21"/>
</dbReference>
<reference evidence="1 2" key="1">
    <citation type="journal article" date="2012" name="Nat. Biotechnol.">
        <title>Draft genome sequence of pigeonpea (Cajanus cajan), an orphan legume crop of resource-poor farmers.</title>
        <authorList>
            <person name="Varshney R.K."/>
            <person name="Chen W."/>
            <person name="Li Y."/>
            <person name="Bharti A.K."/>
            <person name="Saxena R.K."/>
            <person name="Schlueter J.A."/>
            <person name="Donoghue M.T."/>
            <person name="Azam S."/>
            <person name="Fan G."/>
            <person name="Whaley A.M."/>
            <person name="Farmer A.D."/>
            <person name="Sheridan J."/>
            <person name="Iwata A."/>
            <person name="Tuteja R."/>
            <person name="Penmetsa R.V."/>
            <person name="Wu W."/>
            <person name="Upadhyaya H.D."/>
            <person name="Yang S.P."/>
            <person name="Shah T."/>
            <person name="Saxena K.B."/>
            <person name="Michael T."/>
            <person name="McCombie W.R."/>
            <person name="Yang B."/>
            <person name="Zhang G."/>
            <person name="Yang H."/>
            <person name="Wang J."/>
            <person name="Spillane C."/>
            <person name="Cook D.R."/>
            <person name="May G.D."/>
            <person name="Xu X."/>
            <person name="Jackson S.A."/>
        </authorList>
    </citation>
    <scope>NUCLEOTIDE SEQUENCE [LARGE SCALE GENOMIC DNA]</scope>
    <source>
        <strain evidence="2">cv. Asha</strain>
    </source>
</reference>
<organism evidence="1 2">
    <name type="scientific">Cajanus cajan</name>
    <name type="common">Pigeon pea</name>
    <name type="synonym">Cajanus indicus</name>
    <dbReference type="NCBI Taxonomy" id="3821"/>
    <lineage>
        <taxon>Eukaryota</taxon>
        <taxon>Viridiplantae</taxon>
        <taxon>Streptophyta</taxon>
        <taxon>Embryophyta</taxon>
        <taxon>Tracheophyta</taxon>
        <taxon>Spermatophyta</taxon>
        <taxon>Magnoliopsida</taxon>
        <taxon>eudicotyledons</taxon>
        <taxon>Gunneridae</taxon>
        <taxon>Pentapetalae</taxon>
        <taxon>rosids</taxon>
        <taxon>fabids</taxon>
        <taxon>Fabales</taxon>
        <taxon>Fabaceae</taxon>
        <taxon>Papilionoideae</taxon>
        <taxon>50 kb inversion clade</taxon>
        <taxon>NPAAA clade</taxon>
        <taxon>indigoferoid/millettioid clade</taxon>
        <taxon>Phaseoleae</taxon>
        <taxon>Cajanus</taxon>
    </lineage>
</organism>